<name>A0AAV2ER51_9ROSI</name>
<protein>
    <submittedName>
        <fullName evidence="1">Uncharacterized protein</fullName>
    </submittedName>
</protein>
<accession>A0AAV2ER51</accession>
<evidence type="ECO:0000313" key="2">
    <source>
        <dbReference type="Proteomes" id="UP001497516"/>
    </source>
</evidence>
<evidence type="ECO:0000313" key="1">
    <source>
        <dbReference type="EMBL" id="CAL1388461.1"/>
    </source>
</evidence>
<dbReference type="EMBL" id="OZ034818">
    <property type="protein sequence ID" value="CAL1388461.1"/>
    <property type="molecule type" value="Genomic_DNA"/>
</dbReference>
<dbReference type="Proteomes" id="UP001497516">
    <property type="component" value="Chromosome 5"/>
</dbReference>
<gene>
    <name evidence="1" type="ORF">LTRI10_LOCUS29389</name>
</gene>
<keyword evidence="2" id="KW-1185">Reference proteome</keyword>
<proteinExistence type="predicted"/>
<organism evidence="1 2">
    <name type="scientific">Linum trigynum</name>
    <dbReference type="NCBI Taxonomy" id="586398"/>
    <lineage>
        <taxon>Eukaryota</taxon>
        <taxon>Viridiplantae</taxon>
        <taxon>Streptophyta</taxon>
        <taxon>Embryophyta</taxon>
        <taxon>Tracheophyta</taxon>
        <taxon>Spermatophyta</taxon>
        <taxon>Magnoliopsida</taxon>
        <taxon>eudicotyledons</taxon>
        <taxon>Gunneridae</taxon>
        <taxon>Pentapetalae</taxon>
        <taxon>rosids</taxon>
        <taxon>fabids</taxon>
        <taxon>Malpighiales</taxon>
        <taxon>Linaceae</taxon>
        <taxon>Linum</taxon>
    </lineage>
</organism>
<dbReference type="AlphaFoldDB" id="A0AAV2ER51"/>
<sequence length="122" mass="14419">MLHCGDVMRETVVQPQWRQLLDIEDDIYGELYVEFFSTFTIHKTQCLLGHPICRVKFQLGREGRTLSYDELAEALGVQAKHEDDWEEDAIRSFDVNAAFMKFCLPQYRRKKFRLTLKLESTL</sequence>
<reference evidence="1 2" key="1">
    <citation type="submission" date="2024-04" db="EMBL/GenBank/DDBJ databases">
        <authorList>
            <person name="Fracassetti M."/>
        </authorList>
    </citation>
    <scope>NUCLEOTIDE SEQUENCE [LARGE SCALE GENOMIC DNA]</scope>
</reference>